<dbReference type="NCBIfam" id="NF041822">
    <property type="entry name" value="daptide_DH"/>
    <property type="match status" value="1"/>
</dbReference>
<dbReference type="GO" id="GO:0016491">
    <property type="term" value="F:oxidoreductase activity"/>
    <property type="evidence" value="ECO:0007669"/>
    <property type="project" value="UniProtKB-KW"/>
</dbReference>
<evidence type="ECO:0000256" key="1">
    <source>
        <dbReference type="ARBA" id="ARBA00023002"/>
    </source>
</evidence>
<dbReference type="EC" id="1.1.1.-" evidence="3"/>
<dbReference type="InterPro" id="IPR039697">
    <property type="entry name" value="Alcohol_dehydrogenase_Fe"/>
</dbReference>
<organism evidence="3 4">
    <name type="scientific">Streptomyces rimosus subsp. rimosus</name>
    <dbReference type="NCBI Taxonomy" id="132474"/>
    <lineage>
        <taxon>Bacteria</taxon>
        <taxon>Bacillati</taxon>
        <taxon>Actinomycetota</taxon>
        <taxon>Actinomycetes</taxon>
        <taxon>Kitasatosporales</taxon>
        <taxon>Streptomycetaceae</taxon>
        <taxon>Streptomyces</taxon>
    </lineage>
</organism>
<dbReference type="RefSeq" id="WP_003980800.1">
    <property type="nucleotide sequence ID" value="NZ_CP043497.1"/>
</dbReference>
<protein>
    <submittedName>
        <fullName evidence="3">Alcohol dehydrogenase YqhD</fullName>
        <ecNumber evidence="3">1.1.1.-</ecNumber>
    </submittedName>
</protein>
<evidence type="ECO:0000313" key="3">
    <source>
        <dbReference type="EMBL" id="UNZ01255.1"/>
    </source>
</evidence>
<accession>A0ABY3YU21</accession>
<gene>
    <name evidence="3" type="primary">yqhD</name>
    <name evidence="3" type="ORF">SRIMR7_03805</name>
</gene>
<dbReference type="PANTHER" id="PTHR11496">
    <property type="entry name" value="ALCOHOL DEHYDROGENASE"/>
    <property type="match status" value="1"/>
</dbReference>
<sequence>MRTTGGNKRQSLSGADELARLLRNDDAIRGQNVTVLVDDAVRDSAIHQRVAGALGAACAETLVFHGPGDLRSVLALAERLAGAELVVGLGGGSLLDQAKLATLAVAGPRVSARLTVPQRSGLIVLAPQPVRPVPLIAVPTTVGTGSESSAVACLTYPQGKRLIMGKALRPEIAVMDPLATATLPQELVAEGVLEALFRLVSPYVGDHGDLPPQDARVADTARRLVRLGYEARDAARAGQRCSDGLRLEIAELSGSSHDAWFHSGRDPYAVKGWLVANELSSALAIRKMTAVAALLPPLWRAIDAGEGRLGSARRLRRLWSLLRSEGPEQLPADPAAGVAALIDSWGVDRSVRLTPDHAEAVALRIVRAWGAGLPMLGGLAADDLSSLLNEAAGSAPPVQDLPPPA</sequence>
<dbReference type="Pfam" id="PF00465">
    <property type="entry name" value="Fe-ADH"/>
    <property type="match status" value="1"/>
</dbReference>
<dbReference type="GeneID" id="66859669"/>
<reference evidence="3 4" key="1">
    <citation type="submission" date="2022-03" db="EMBL/GenBank/DDBJ databases">
        <title>Complete genome of Streptomyces rimosus ssp. rimosus R7 (=ATCC 10970).</title>
        <authorList>
            <person name="Beganovic S."/>
            <person name="Ruckert C."/>
            <person name="Busche T."/>
            <person name="Kalinowski J."/>
            <person name="Wittmann C."/>
        </authorList>
    </citation>
    <scope>NUCLEOTIDE SEQUENCE [LARGE SCALE GENOMIC DNA]</scope>
    <source>
        <strain evidence="3 4">R7</strain>
    </source>
</reference>
<feature type="domain" description="Alcohol dehydrogenase iron-type/glycerol dehydrogenase GldA" evidence="2">
    <location>
        <begin position="13"/>
        <end position="177"/>
    </location>
</feature>
<dbReference type="InterPro" id="IPR001670">
    <property type="entry name" value="ADH_Fe/GldA"/>
</dbReference>
<dbReference type="SUPFAM" id="SSF56796">
    <property type="entry name" value="Dehydroquinate synthase-like"/>
    <property type="match status" value="1"/>
</dbReference>
<name>A0ABY3YU21_STRRM</name>
<evidence type="ECO:0000313" key="4">
    <source>
        <dbReference type="Proteomes" id="UP000829494"/>
    </source>
</evidence>
<dbReference type="Gene3D" id="3.40.50.1970">
    <property type="match status" value="1"/>
</dbReference>
<dbReference type="EMBL" id="CP094298">
    <property type="protein sequence ID" value="UNZ01255.1"/>
    <property type="molecule type" value="Genomic_DNA"/>
</dbReference>
<dbReference type="Proteomes" id="UP000829494">
    <property type="component" value="Chromosome"/>
</dbReference>
<dbReference type="PANTHER" id="PTHR11496:SF83">
    <property type="entry name" value="HYDROXYACID-OXOACID TRANSHYDROGENASE, MITOCHONDRIAL"/>
    <property type="match status" value="1"/>
</dbReference>
<proteinExistence type="predicted"/>
<keyword evidence="4" id="KW-1185">Reference proteome</keyword>
<dbReference type="InterPro" id="IPR049692">
    <property type="entry name" value="Daptide_DH"/>
</dbReference>
<evidence type="ECO:0000259" key="2">
    <source>
        <dbReference type="Pfam" id="PF00465"/>
    </source>
</evidence>
<keyword evidence="1 3" id="KW-0560">Oxidoreductase</keyword>